<name>A0ABN6PTR7_9BURK</name>
<organism evidence="1 2">
    <name type="scientific">Sphaerotilus microaerophilus</name>
    <dbReference type="NCBI Taxonomy" id="2914710"/>
    <lineage>
        <taxon>Bacteria</taxon>
        <taxon>Pseudomonadati</taxon>
        <taxon>Pseudomonadota</taxon>
        <taxon>Betaproteobacteria</taxon>
        <taxon>Burkholderiales</taxon>
        <taxon>Sphaerotilaceae</taxon>
        <taxon>Sphaerotilus</taxon>
    </lineage>
</organism>
<evidence type="ECO:0008006" key="3">
    <source>
        <dbReference type="Google" id="ProtNLM"/>
    </source>
</evidence>
<accession>A0ABN6PTR7</accession>
<dbReference type="Proteomes" id="UP001057498">
    <property type="component" value="Chromosome"/>
</dbReference>
<gene>
    <name evidence="1" type="ORF">CATMQ487_44290</name>
</gene>
<sequence length="215" mass="23470">MTPKPPPRLWAVAGRCADPLPADWSQDLVRRLGQRPRRLGRWAERALHGALCCLEAAGERVLPADAALRVCSLDGAQPALRSALAAVAQGQMPLPYTFLQSQAAVMLSALAAHLDWCGDAQAVAQRDPIALLHTNLLDAPPGGLLIGWVEERDEQQAPDERADDGSVAPRAWHHHWLRLRLTDPASLPLPLDQVPHCRNLAPADLWSQALTHLRT</sequence>
<dbReference type="EMBL" id="AP025730">
    <property type="protein sequence ID" value="BDI07459.1"/>
    <property type="molecule type" value="Genomic_DNA"/>
</dbReference>
<protein>
    <recommendedName>
        <fullName evidence="3">Beta-ketoacyl synthase N-terminal domain-containing protein</fullName>
    </recommendedName>
</protein>
<evidence type="ECO:0000313" key="2">
    <source>
        <dbReference type="Proteomes" id="UP001057498"/>
    </source>
</evidence>
<proteinExistence type="predicted"/>
<evidence type="ECO:0000313" key="1">
    <source>
        <dbReference type="EMBL" id="BDI07459.1"/>
    </source>
</evidence>
<keyword evidence="2" id="KW-1185">Reference proteome</keyword>
<reference evidence="1" key="1">
    <citation type="submission" date="2022-04" db="EMBL/GenBank/DDBJ databases">
        <title>Whole genome sequence of Sphaerotilus sp. FB-5.</title>
        <authorList>
            <person name="Takeda M."/>
            <person name="Narihara S."/>
            <person name="Akimoto M."/>
            <person name="Akimoto R."/>
            <person name="Nishiyashiki S."/>
            <person name="Murakami T."/>
        </authorList>
    </citation>
    <scope>NUCLEOTIDE SEQUENCE</scope>
    <source>
        <strain evidence="1">FB-5</strain>
    </source>
</reference>
<dbReference type="RefSeq" id="WP_251970648.1">
    <property type="nucleotide sequence ID" value="NZ_AP025730.1"/>
</dbReference>